<dbReference type="OrthoDB" id="6088673at2"/>
<dbReference type="AlphaFoldDB" id="A0A4R5LVJ0"/>
<organism evidence="1 2">
    <name type="scientific">Seongchinamella unica</name>
    <dbReference type="NCBI Taxonomy" id="2547392"/>
    <lineage>
        <taxon>Bacteria</taxon>
        <taxon>Pseudomonadati</taxon>
        <taxon>Pseudomonadota</taxon>
        <taxon>Gammaproteobacteria</taxon>
        <taxon>Cellvibrionales</taxon>
        <taxon>Halieaceae</taxon>
        <taxon>Seongchinamella</taxon>
    </lineage>
</organism>
<gene>
    <name evidence="1" type="ORF">E2F43_03110</name>
</gene>
<evidence type="ECO:0000313" key="1">
    <source>
        <dbReference type="EMBL" id="TDG15238.1"/>
    </source>
</evidence>
<accession>A0A4R5LVJ0</accession>
<sequence length="205" mass="22497">MSALSPGMSRLTAVGLLLLLLLFLVLYLLVPLWRYYAESSKELSIKRHQLAQYEYLLGNEERIDEELARIDGTETGDLFLPGSKASIASANLREVVADAVRESGGELISSREYEAEAIDSTTAIGLQLQVRGEVGNLVQLLHRIESARPVIFVDELDLSSSSSRSISSQELRRAQTRGNPPSLEFRMNIVGYLAGAEEVQSGSAE</sequence>
<comment type="caution">
    <text evidence="1">The sequence shown here is derived from an EMBL/GenBank/DDBJ whole genome shotgun (WGS) entry which is preliminary data.</text>
</comment>
<keyword evidence="2" id="KW-1185">Reference proteome</keyword>
<reference evidence="1 2" key="1">
    <citation type="submission" date="2019-03" db="EMBL/GenBank/DDBJ databases">
        <title>Seongchinamella monodicae gen. nov., sp. nov., a novel member of the Gammaproteobacteria isolated from a tidal mudflat of beach.</title>
        <authorList>
            <person name="Yang H.G."/>
            <person name="Kang J.W."/>
            <person name="Lee S.D."/>
        </authorList>
    </citation>
    <scope>NUCLEOTIDE SEQUENCE [LARGE SCALE GENOMIC DNA]</scope>
    <source>
        <strain evidence="1 2">GH4-78</strain>
    </source>
</reference>
<proteinExistence type="predicted"/>
<dbReference type="RefSeq" id="WP_133209440.1">
    <property type="nucleotide sequence ID" value="NZ_SMSE01000001.1"/>
</dbReference>
<dbReference type="NCBIfam" id="NF040576">
    <property type="entry name" value="T2SS_GspM_XpsM"/>
    <property type="match status" value="1"/>
</dbReference>
<name>A0A4R5LVJ0_9GAMM</name>
<evidence type="ECO:0000313" key="2">
    <source>
        <dbReference type="Proteomes" id="UP000295554"/>
    </source>
</evidence>
<dbReference type="EMBL" id="SMSE01000001">
    <property type="protein sequence ID" value="TDG15238.1"/>
    <property type="molecule type" value="Genomic_DNA"/>
</dbReference>
<dbReference type="InterPro" id="IPR034756">
    <property type="entry name" value="T2SSM_b"/>
</dbReference>
<protein>
    <recommendedName>
        <fullName evidence="3">General secretion pathway protein GspM</fullName>
    </recommendedName>
</protein>
<dbReference type="Pfam" id="PF10741">
    <property type="entry name" value="T2SSM_b"/>
    <property type="match status" value="1"/>
</dbReference>
<evidence type="ECO:0008006" key="3">
    <source>
        <dbReference type="Google" id="ProtNLM"/>
    </source>
</evidence>
<dbReference type="Proteomes" id="UP000295554">
    <property type="component" value="Unassembled WGS sequence"/>
</dbReference>